<feature type="transmembrane region" description="Helical" evidence="6">
    <location>
        <begin position="386"/>
        <end position="407"/>
    </location>
</feature>
<dbReference type="PANTHER" id="PTHR30250:SF11">
    <property type="entry name" value="O-ANTIGEN TRANSPORTER-RELATED"/>
    <property type="match status" value="1"/>
</dbReference>
<comment type="caution">
    <text evidence="7">The sequence shown here is derived from an EMBL/GenBank/DDBJ whole genome shotgun (WGS) entry which is preliminary data.</text>
</comment>
<dbReference type="PANTHER" id="PTHR30250">
    <property type="entry name" value="PST FAMILY PREDICTED COLANIC ACID TRANSPORTER"/>
    <property type="match status" value="1"/>
</dbReference>
<evidence type="ECO:0000256" key="5">
    <source>
        <dbReference type="ARBA" id="ARBA00023136"/>
    </source>
</evidence>
<feature type="transmembrane region" description="Helical" evidence="6">
    <location>
        <begin position="46"/>
        <end position="69"/>
    </location>
</feature>
<evidence type="ECO:0000313" key="7">
    <source>
        <dbReference type="EMBL" id="ENZ13515.1"/>
    </source>
</evidence>
<sequence>MSRKPQKSLKLNFIMNAILTMSSFIFPLITFPYVSRILLPVGTGKVSFATSLISYFSMFAQLGIPTSGIRACAMVRDDKDKLTRTAHELLMINLIMSAISYVVLALALIFVPRLQEERTLYIIVSLTIVFTSIGMEWLYKALEQYTYITVRSIIFKFVALIAMFLLVHQQSDYVIYGGITILAGSASNIFNFINVHKYIGIKPIGGYDLKRHLKPVAVFFAMACATTIYTHLDTVMLGFMTTDADVGYYNAAVRIKTIMVSIVTSLGTVLLPRASYYVQHGLIDDFRKITSKAINFVILLASPLMLYFMLFAREGVLFLSGSAYEGSVIPMQIIMPTLLLIGITNILGIQILVPMGKEKIVLYSEIAGAVVDVIINAILIPRYASAGAALGTLVAEFVVLIVQYYALRNEVTTAFRKIHYFRIVSALVLGCIASLWVKMLGVGSFLTLLISAVLFFGIYGLILLFVKEPLALEIFNQVVGGIKKRIMK</sequence>
<proteinExistence type="predicted"/>
<dbReference type="Pfam" id="PF01943">
    <property type="entry name" value="Polysacc_synt"/>
    <property type="match status" value="1"/>
</dbReference>
<keyword evidence="4 6" id="KW-1133">Transmembrane helix</keyword>
<dbReference type="InterPro" id="IPR002797">
    <property type="entry name" value="Polysacc_synth"/>
</dbReference>
<dbReference type="CDD" id="cd13128">
    <property type="entry name" value="MATE_Wzx_like"/>
    <property type="match status" value="1"/>
</dbReference>
<keyword evidence="3 6" id="KW-0812">Transmembrane</keyword>
<feature type="transmembrane region" description="Helical" evidence="6">
    <location>
        <begin position="173"/>
        <end position="193"/>
    </location>
</feature>
<dbReference type="RefSeq" id="WP_002595949.1">
    <property type="nucleotide sequence ID" value="NZ_KB851022.1"/>
</dbReference>
<feature type="transmembrane region" description="Helical" evidence="6">
    <location>
        <begin position="333"/>
        <end position="353"/>
    </location>
</feature>
<dbReference type="EMBL" id="AGYR01000030">
    <property type="protein sequence ID" value="ENZ13515.1"/>
    <property type="molecule type" value="Genomic_DNA"/>
</dbReference>
<keyword evidence="2" id="KW-1003">Cell membrane</keyword>
<dbReference type="Proteomes" id="UP000013085">
    <property type="component" value="Unassembled WGS sequence"/>
</dbReference>
<gene>
    <name evidence="7" type="ORF">HMPREF1090_02719</name>
</gene>
<comment type="subcellular location">
    <subcellularLocation>
        <location evidence="1">Cell membrane</location>
        <topology evidence="1">Multi-pass membrane protein</topology>
    </subcellularLocation>
</comment>
<feature type="transmembrane region" description="Helical" evidence="6">
    <location>
        <begin position="90"/>
        <end position="114"/>
    </location>
</feature>
<feature type="transmembrane region" description="Helical" evidence="6">
    <location>
        <begin position="419"/>
        <end position="437"/>
    </location>
</feature>
<feature type="transmembrane region" description="Helical" evidence="6">
    <location>
        <begin position="12"/>
        <end position="34"/>
    </location>
</feature>
<evidence type="ECO:0000256" key="1">
    <source>
        <dbReference type="ARBA" id="ARBA00004651"/>
    </source>
</evidence>
<organism evidence="7 8">
    <name type="scientific">[Clostridium] clostridioforme 90A8</name>
    <dbReference type="NCBI Taxonomy" id="999408"/>
    <lineage>
        <taxon>Bacteria</taxon>
        <taxon>Bacillati</taxon>
        <taxon>Bacillota</taxon>
        <taxon>Clostridia</taxon>
        <taxon>Lachnospirales</taxon>
        <taxon>Lachnospiraceae</taxon>
        <taxon>Enterocloster</taxon>
    </lineage>
</organism>
<evidence type="ECO:0000256" key="2">
    <source>
        <dbReference type="ARBA" id="ARBA00022475"/>
    </source>
</evidence>
<keyword evidence="5 6" id="KW-0472">Membrane</keyword>
<feature type="transmembrane region" description="Helical" evidence="6">
    <location>
        <begin position="293"/>
        <end position="313"/>
    </location>
</feature>
<dbReference type="HOGENOM" id="CLU_022017_0_0_9"/>
<evidence type="ECO:0000313" key="8">
    <source>
        <dbReference type="Proteomes" id="UP000013085"/>
    </source>
</evidence>
<evidence type="ECO:0000256" key="6">
    <source>
        <dbReference type="SAM" id="Phobius"/>
    </source>
</evidence>
<name>A0A0E2HN37_9FIRM</name>
<reference evidence="7 8" key="1">
    <citation type="submission" date="2013-01" db="EMBL/GenBank/DDBJ databases">
        <title>The Genome Sequence of Clostridium clostridioforme 90A8.</title>
        <authorList>
            <consortium name="The Broad Institute Genome Sequencing Platform"/>
            <person name="Earl A."/>
            <person name="Ward D."/>
            <person name="Feldgarden M."/>
            <person name="Gevers D."/>
            <person name="Courvalin P."/>
            <person name="Lambert T."/>
            <person name="Walker B."/>
            <person name="Young S.K."/>
            <person name="Zeng Q."/>
            <person name="Gargeya S."/>
            <person name="Fitzgerald M."/>
            <person name="Haas B."/>
            <person name="Abouelleil A."/>
            <person name="Alvarado L."/>
            <person name="Arachchi H.M."/>
            <person name="Berlin A.M."/>
            <person name="Chapman S.B."/>
            <person name="Dewar J."/>
            <person name="Goldberg J."/>
            <person name="Griggs A."/>
            <person name="Gujja S."/>
            <person name="Hansen M."/>
            <person name="Howarth C."/>
            <person name="Imamovic A."/>
            <person name="Larimer J."/>
            <person name="McCowan C."/>
            <person name="Murphy C."/>
            <person name="Neiman D."/>
            <person name="Pearson M."/>
            <person name="Priest M."/>
            <person name="Roberts A."/>
            <person name="Saif S."/>
            <person name="Shea T."/>
            <person name="Sisk P."/>
            <person name="Sykes S."/>
            <person name="Wortman J."/>
            <person name="Nusbaum C."/>
            <person name="Birren B."/>
        </authorList>
    </citation>
    <scope>NUCLEOTIDE SEQUENCE [LARGE SCALE GENOMIC DNA]</scope>
    <source>
        <strain evidence="7 8">90A8</strain>
    </source>
</reference>
<feature type="transmembrane region" description="Helical" evidence="6">
    <location>
        <begin position="443"/>
        <end position="466"/>
    </location>
</feature>
<feature type="transmembrane region" description="Helical" evidence="6">
    <location>
        <begin position="252"/>
        <end position="272"/>
    </location>
</feature>
<feature type="transmembrane region" description="Helical" evidence="6">
    <location>
        <begin position="146"/>
        <end position="167"/>
    </location>
</feature>
<accession>A0A0E2HN37</accession>
<evidence type="ECO:0000256" key="4">
    <source>
        <dbReference type="ARBA" id="ARBA00022989"/>
    </source>
</evidence>
<protein>
    <submittedName>
        <fullName evidence="7">Uncharacterized protein</fullName>
    </submittedName>
</protein>
<feature type="transmembrane region" description="Helical" evidence="6">
    <location>
        <begin position="120"/>
        <end position="139"/>
    </location>
</feature>
<dbReference type="PATRIC" id="fig|999408.3.peg.2938"/>
<evidence type="ECO:0000256" key="3">
    <source>
        <dbReference type="ARBA" id="ARBA00022692"/>
    </source>
</evidence>
<feature type="transmembrane region" description="Helical" evidence="6">
    <location>
        <begin position="360"/>
        <end position="380"/>
    </location>
</feature>
<dbReference type="InterPro" id="IPR050833">
    <property type="entry name" value="Poly_Biosynth_Transport"/>
</dbReference>
<dbReference type="GO" id="GO:0005886">
    <property type="term" value="C:plasma membrane"/>
    <property type="evidence" value="ECO:0007669"/>
    <property type="project" value="UniProtKB-SubCell"/>
</dbReference>
<feature type="transmembrane region" description="Helical" evidence="6">
    <location>
        <begin position="213"/>
        <end position="232"/>
    </location>
</feature>
<dbReference type="AlphaFoldDB" id="A0A0E2HN37"/>